<protein>
    <submittedName>
        <fullName evidence="1">Uncharacterized protein</fullName>
    </submittedName>
</protein>
<organism evidence="1 2">
    <name type="scientific">Rehmannia glutinosa</name>
    <name type="common">Chinese foxglove</name>
    <dbReference type="NCBI Taxonomy" id="99300"/>
    <lineage>
        <taxon>Eukaryota</taxon>
        <taxon>Viridiplantae</taxon>
        <taxon>Streptophyta</taxon>
        <taxon>Embryophyta</taxon>
        <taxon>Tracheophyta</taxon>
        <taxon>Spermatophyta</taxon>
        <taxon>Magnoliopsida</taxon>
        <taxon>eudicotyledons</taxon>
        <taxon>Gunneridae</taxon>
        <taxon>Pentapetalae</taxon>
        <taxon>asterids</taxon>
        <taxon>lamiids</taxon>
        <taxon>Lamiales</taxon>
        <taxon>Orobanchaceae</taxon>
        <taxon>Rehmannieae</taxon>
        <taxon>Rehmannia</taxon>
    </lineage>
</organism>
<evidence type="ECO:0000313" key="2">
    <source>
        <dbReference type="Proteomes" id="UP001318860"/>
    </source>
</evidence>
<comment type="caution">
    <text evidence="1">The sequence shown here is derived from an EMBL/GenBank/DDBJ whole genome shotgun (WGS) entry which is preliminary data.</text>
</comment>
<accession>A0ABR0UKQ7</accession>
<keyword evidence="2" id="KW-1185">Reference proteome</keyword>
<dbReference type="EMBL" id="JABTTQ020002594">
    <property type="protein sequence ID" value="KAK6123184.1"/>
    <property type="molecule type" value="Genomic_DNA"/>
</dbReference>
<evidence type="ECO:0000313" key="1">
    <source>
        <dbReference type="EMBL" id="KAK6123184.1"/>
    </source>
</evidence>
<sequence length="221" mass="25173">MDRRIRNGEGSSERSTLKGFPISIPRYTSERRKDVGVDFHASRSEIGRSDNTEMIEAHDEAWAEYVKAIIRRCICSSHEVQDLAFSNEWVNIFRNDRATEEHAESFTEAVNNALNGMSIPLEEPTEQFSNLFEEFDDKNDSNYVSQPENTPQKLAFAKKSSSHKHKQTDTSDPMVNLTGTFYHNTDARLAKTTRRINNEYDIFTARNEVLGAVGTMQGLSL</sequence>
<reference evidence="1 2" key="1">
    <citation type="journal article" date="2021" name="Comput. Struct. Biotechnol. J.">
        <title>De novo genome assembly of the potent medicinal plant Rehmannia glutinosa using nanopore technology.</title>
        <authorList>
            <person name="Ma L."/>
            <person name="Dong C."/>
            <person name="Song C."/>
            <person name="Wang X."/>
            <person name="Zheng X."/>
            <person name="Niu Y."/>
            <person name="Chen S."/>
            <person name="Feng W."/>
        </authorList>
    </citation>
    <scope>NUCLEOTIDE SEQUENCE [LARGE SCALE GENOMIC DNA]</scope>
    <source>
        <strain evidence="1">DH-2019</strain>
    </source>
</reference>
<name>A0ABR0UKQ7_REHGL</name>
<proteinExistence type="predicted"/>
<gene>
    <name evidence="1" type="ORF">DH2020_043086</name>
</gene>
<dbReference type="Proteomes" id="UP001318860">
    <property type="component" value="Unassembled WGS sequence"/>
</dbReference>